<dbReference type="OrthoDB" id="2585966at2759"/>
<keyword evidence="3" id="KW-1185">Reference proteome</keyword>
<keyword evidence="1" id="KW-1133">Transmembrane helix</keyword>
<gene>
    <name evidence="2" type="ORF">I316_07179</name>
</gene>
<proteinExistence type="predicted"/>
<organism evidence="2 3">
    <name type="scientific">Kwoniella heveanensis BCC8398</name>
    <dbReference type="NCBI Taxonomy" id="1296120"/>
    <lineage>
        <taxon>Eukaryota</taxon>
        <taxon>Fungi</taxon>
        <taxon>Dikarya</taxon>
        <taxon>Basidiomycota</taxon>
        <taxon>Agaricomycotina</taxon>
        <taxon>Tremellomycetes</taxon>
        <taxon>Tremellales</taxon>
        <taxon>Cryptococcaceae</taxon>
        <taxon>Kwoniella</taxon>
    </lineage>
</organism>
<protein>
    <submittedName>
        <fullName evidence="2">Uncharacterized protein</fullName>
    </submittedName>
</protein>
<evidence type="ECO:0000313" key="2">
    <source>
        <dbReference type="EMBL" id="OCF31210.1"/>
    </source>
</evidence>
<evidence type="ECO:0000313" key="3">
    <source>
        <dbReference type="Proteomes" id="UP000092666"/>
    </source>
</evidence>
<sequence>MALSFVGPSMFPRIFLFLCKVWVVVALGALVMPLAVWIMIFIQNTQTFADTMGHYMGNDQRVYDQVDNSPGSGYVSDTNIPKHLAGVIFAAAFDVGMWVLILISIAADLFWKFDLLKRFLEAFWAAGLYDERKFVEIEFFFVIANAFLKLFIVAATGAQTYTGLVPDLNDSPPVDTPLFCLYAVMILLCSIPLTVIALMFILHGKKMREYKDELAAAEGKA</sequence>
<reference evidence="3" key="2">
    <citation type="submission" date="2013-12" db="EMBL/GenBank/DDBJ databases">
        <title>Evolution of pathogenesis and genome organization in the Tremellales.</title>
        <authorList>
            <person name="Cuomo C."/>
            <person name="Litvintseva A."/>
            <person name="Heitman J."/>
            <person name="Chen Y."/>
            <person name="Sun S."/>
            <person name="Springer D."/>
            <person name="Dromer F."/>
            <person name="Young S."/>
            <person name="Zeng Q."/>
            <person name="Chapman S."/>
            <person name="Gujja S."/>
            <person name="Saif S."/>
            <person name="Birren B."/>
        </authorList>
    </citation>
    <scope>NUCLEOTIDE SEQUENCE [LARGE SCALE GENOMIC DNA]</scope>
    <source>
        <strain evidence="3">BCC8398</strain>
    </source>
</reference>
<feature type="transmembrane region" description="Helical" evidence="1">
    <location>
        <begin position="139"/>
        <end position="161"/>
    </location>
</feature>
<feature type="transmembrane region" description="Helical" evidence="1">
    <location>
        <begin position="21"/>
        <end position="42"/>
    </location>
</feature>
<feature type="transmembrane region" description="Helical" evidence="1">
    <location>
        <begin position="84"/>
        <end position="111"/>
    </location>
</feature>
<evidence type="ECO:0000256" key="1">
    <source>
        <dbReference type="SAM" id="Phobius"/>
    </source>
</evidence>
<dbReference type="EMBL" id="KV700137">
    <property type="protein sequence ID" value="OCF31210.1"/>
    <property type="molecule type" value="Genomic_DNA"/>
</dbReference>
<accession>A0A1B9GJD0</accession>
<keyword evidence="1" id="KW-0472">Membrane</keyword>
<feature type="transmembrane region" description="Helical" evidence="1">
    <location>
        <begin position="181"/>
        <end position="202"/>
    </location>
</feature>
<keyword evidence="1" id="KW-0812">Transmembrane</keyword>
<name>A0A1B9GJD0_9TREE</name>
<dbReference type="AlphaFoldDB" id="A0A1B9GJD0"/>
<reference evidence="2 3" key="1">
    <citation type="submission" date="2013-07" db="EMBL/GenBank/DDBJ databases">
        <title>The Genome Sequence of Cryptococcus heveanensis BCC8398.</title>
        <authorList>
            <consortium name="The Broad Institute Genome Sequencing Platform"/>
            <person name="Cuomo C."/>
            <person name="Litvintseva A."/>
            <person name="Chen Y."/>
            <person name="Heitman J."/>
            <person name="Sun S."/>
            <person name="Springer D."/>
            <person name="Dromer F."/>
            <person name="Young S.K."/>
            <person name="Zeng Q."/>
            <person name="Gargeya S."/>
            <person name="Fitzgerald M."/>
            <person name="Abouelleil A."/>
            <person name="Alvarado L."/>
            <person name="Berlin A.M."/>
            <person name="Chapman S.B."/>
            <person name="Dewar J."/>
            <person name="Goldberg J."/>
            <person name="Griggs A."/>
            <person name="Gujja S."/>
            <person name="Hansen M."/>
            <person name="Howarth C."/>
            <person name="Imamovic A."/>
            <person name="Larimer J."/>
            <person name="McCowan C."/>
            <person name="Murphy C."/>
            <person name="Pearson M."/>
            <person name="Priest M."/>
            <person name="Roberts A."/>
            <person name="Saif S."/>
            <person name="Shea T."/>
            <person name="Sykes S."/>
            <person name="Wortman J."/>
            <person name="Nusbaum C."/>
            <person name="Birren B."/>
        </authorList>
    </citation>
    <scope>NUCLEOTIDE SEQUENCE [LARGE SCALE GENOMIC DNA]</scope>
    <source>
        <strain evidence="2 3">BCC8398</strain>
    </source>
</reference>
<dbReference type="Proteomes" id="UP000092666">
    <property type="component" value="Unassembled WGS sequence"/>
</dbReference>